<dbReference type="PANTHER" id="PTHR34118:SF1">
    <property type="entry name" value="NF-KAPPA-B INHIBITOR-LIKE PROTEIN"/>
    <property type="match status" value="1"/>
</dbReference>
<dbReference type="Gramene" id="Zm00001eb285540_T001">
    <property type="protein sequence ID" value="Zm00001eb285540_P001"/>
    <property type="gene ID" value="Zm00001eb285540"/>
</dbReference>
<dbReference type="Proteomes" id="UP000007305">
    <property type="component" value="Chromosome 6"/>
</dbReference>
<reference evidence="3" key="1">
    <citation type="journal article" date="2009" name="Science">
        <title>The B73 maize genome: complexity, diversity, and dynamics.</title>
        <authorList>
            <person name="Schnable P.S."/>
            <person name="Ware D."/>
            <person name="Fulton R.S."/>
            <person name="Stein J.C."/>
            <person name="Wei F."/>
            <person name="Pasternak S."/>
            <person name="Liang C."/>
            <person name="Zhang J."/>
            <person name="Fulton L."/>
            <person name="Graves T.A."/>
            <person name="Minx P."/>
            <person name="Reily A.D."/>
            <person name="Courtney L."/>
            <person name="Kruchowski S.S."/>
            <person name="Tomlinson C."/>
            <person name="Strong C."/>
            <person name="Delehaunty K."/>
            <person name="Fronick C."/>
            <person name="Courtney B."/>
            <person name="Rock S.M."/>
            <person name="Belter E."/>
            <person name="Du F."/>
            <person name="Kim K."/>
            <person name="Abbott R.M."/>
            <person name="Cotton M."/>
            <person name="Levy A."/>
            <person name="Marchetto P."/>
            <person name="Ochoa K."/>
            <person name="Jackson S.M."/>
            <person name="Gillam B."/>
            <person name="Chen W."/>
            <person name="Yan L."/>
            <person name="Higginbotham J."/>
            <person name="Cardenas M."/>
            <person name="Waligorski J."/>
            <person name="Applebaum E."/>
            <person name="Phelps L."/>
            <person name="Falcone J."/>
            <person name="Kanchi K."/>
            <person name="Thane T."/>
            <person name="Scimone A."/>
            <person name="Thane N."/>
            <person name="Henke J."/>
            <person name="Wang T."/>
            <person name="Ruppert J."/>
            <person name="Shah N."/>
            <person name="Rotter K."/>
            <person name="Hodges J."/>
            <person name="Ingenthron E."/>
            <person name="Cordes M."/>
            <person name="Kohlberg S."/>
            <person name="Sgro J."/>
            <person name="Delgado B."/>
            <person name="Mead K."/>
            <person name="Chinwalla A."/>
            <person name="Leonard S."/>
            <person name="Crouse K."/>
            <person name="Collura K."/>
            <person name="Kudrna D."/>
            <person name="Currie J."/>
            <person name="He R."/>
            <person name="Angelova A."/>
            <person name="Rajasekar S."/>
            <person name="Mueller T."/>
            <person name="Lomeli R."/>
            <person name="Scara G."/>
            <person name="Ko A."/>
            <person name="Delaney K."/>
            <person name="Wissotski M."/>
            <person name="Lopez G."/>
            <person name="Campos D."/>
            <person name="Braidotti M."/>
            <person name="Ashley E."/>
            <person name="Golser W."/>
            <person name="Kim H."/>
            <person name="Lee S."/>
            <person name="Lin J."/>
            <person name="Dujmic Z."/>
            <person name="Kim W."/>
            <person name="Talag J."/>
            <person name="Zuccolo A."/>
            <person name="Fan C."/>
            <person name="Sebastian A."/>
            <person name="Kramer M."/>
            <person name="Spiegel L."/>
            <person name="Nascimento L."/>
            <person name="Zutavern T."/>
            <person name="Miller B."/>
            <person name="Ambroise C."/>
            <person name="Muller S."/>
            <person name="Spooner W."/>
            <person name="Narechania A."/>
            <person name="Ren L."/>
            <person name="Wei S."/>
            <person name="Kumari S."/>
            <person name="Faga B."/>
            <person name="Levy M.J."/>
            <person name="McMahan L."/>
            <person name="Van Buren P."/>
            <person name="Vaughn M.W."/>
            <person name="Ying K."/>
            <person name="Yeh C.-T."/>
            <person name="Emrich S.J."/>
            <person name="Jia Y."/>
            <person name="Kalyanaraman A."/>
            <person name="Hsia A.-P."/>
            <person name="Barbazuk W.B."/>
            <person name="Baucom R.S."/>
            <person name="Brutnell T.P."/>
            <person name="Carpita N.C."/>
            <person name="Chaparro C."/>
            <person name="Chia J.-M."/>
            <person name="Deragon J.-M."/>
            <person name="Estill J.C."/>
            <person name="Fu Y."/>
            <person name="Jeddeloh J.A."/>
            <person name="Han Y."/>
            <person name="Lee H."/>
            <person name="Li P."/>
            <person name="Lisch D.R."/>
            <person name="Liu S."/>
            <person name="Liu Z."/>
            <person name="Nagel D.H."/>
            <person name="McCann M.C."/>
            <person name="SanMiguel P."/>
            <person name="Myers A.M."/>
            <person name="Nettleton D."/>
            <person name="Nguyen J."/>
            <person name="Penning B.W."/>
            <person name="Ponnala L."/>
            <person name="Schneider K.L."/>
            <person name="Schwartz D.C."/>
            <person name="Sharma A."/>
            <person name="Soderlund C."/>
            <person name="Springer N.M."/>
            <person name="Sun Q."/>
            <person name="Wang H."/>
            <person name="Waterman M."/>
            <person name="Westerman R."/>
            <person name="Wolfgruber T.K."/>
            <person name="Yang L."/>
            <person name="Yu Y."/>
            <person name="Zhang L."/>
            <person name="Zhou S."/>
            <person name="Zhu Q."/>
            <person name="Bennetzen J.L."/>
            <person name="Dawe R.K."/>
            <person name="Jiang J."/>
            <person name="Jiang N."/>
            <person name="Presting G.G."/>
            <person name="Wessler S.R."/>
            <person name="Aluru S."/>
            <person name="Martienssen R.A."/>
            <person name="Clifton S.W."/>
            <person name="McCombie W.R."/>
            <person name="Wing R.A."/>
            <person name="Wilson R.K."/>
        </authorList>
    </citation>
    <scope>NUCLEOTIDE SEQUENCE [LARGE SCALE GENOMIC DNA]</scope>
    <source>
        <strain evidence="3">cv. B73</strain>
    </source>
</reference>
<dbReference type="AlphaFoldDB" id="A0A804UBJ6"/>
<dbReference type="InParanoid" id="A0A804UBJ6"/>
<protein>
    <submittedName>
        <fullName evidence="2">Uncharacterized protein</fullName>
    </submittedName>
</protein>
<keyword evidence="1" id="KW-0812">Transmembrane</keyword>
<keyword evidence="1" id="KW-0472">Membrane</keyword>
<dbReference type="EnsemblPlants" id="Zm00001eb285540_T001">
    <property type="protein sequence ID" value="Zm00001eb285540_P001"/>
    <property type="gene ID" value="Zm00001eb285540"/>
</dbReference>
<proteinExistence type="predicted"/>
<keyword evidence="1" id="KW-1133">Transmembrane helix</keyword>
<reference evidence="2" key="2">
    <citation type="submission" date="2019-07" db="EMBL/GenBank/DDBJ databases">
        <authorList>
            <person name="Seetharam A."/>
            <person name="Woodhouse M."/>
            <person name="Cannon E."/>
        </authorList>
    </citation>
    <scope>NUCLEOTIDE SEQUENCE [LARGE SCALE GENOMIC DNA]</scope>
    <source>
        <strain evidence="2">cv. B73</strain>
    </source>
</reference>
<organism evidence="2 3">
    <name type="scientific">Zea mays</name>
    <name type="common">Maize</name>
    <dbReference type="NCBI Taxonomy" id="4577"/>
    <lineage>
        <taxon>Eukaryota</taxon>
        <taxon>Viridiplantae</taxon>
        <taxon>Streptophyta</taxon>
        <taxon>Embryophyta</taxon>
        <taxon>Tracheophyta</taxon>
        <taxon>Spermatophyta</taxon>
        <taxon>Magnoliopsida</taxon>
        <taxon>Liliopsida</taxon>
        <taxon>Poales</taxon>
        <taxon>Poaceae</taxon>
        <taxon>PACMAD clade</taxon>
        <taxon>Panicoideae</taxon>
        <taxon>Andropogonodae</taxon>
        <taxon>Andropogoneae</taxon>
        <taxon>Tripsacinae</taxon>
        <taxon>Zea</taxon>
    </lineage>
</organism>
<name>A0A804UBJ6_MAIZE</name>
<feature type="transmembrane region" description="Helical" evidence="1">
    <location>
        <begin position="24"/>
        <end position="48"/>
    </location>
</feature>
<accession>A0A804UBJ6</accession>
<reference evidence="2" key="3">
    <citation type="submission" date="2021-05" db="UniProtKB">
        <authorList>
            <consortium name="EnsemblPlants"/>
        </authorList>
    </citation>
    <scope>IDENTIFICATION</scope>
    <source>
        <strain evidence="2">cv. B73</strain>
    </source>
</reference>
<sequence>MNALQILRETVRVLCGDPHTFTSILFLLLCLTSGCLLLSAAALVCALYSPPSTPAIGPVRDISTARHGRFPRIPHPPPPHLSWPWGFPASIAVAFPLTGHSLHYVPPSLAGPSRGPRLSATPPSKPKEVLRMFLKERQLHDDFVTKISDMVWRRNGGNVDAVEATTDQGSAIEVAQPEDNWQNESDKRKELNLLKYEALKDELLLLTTGIGAACSLYCLLVFSLETDVSYALGVGFSCLYLQLLCQHADNLSKQDIPQVFLKKKVKKIGITSEDLKNTIEKTLGGGGVALSSPRLVIPTVIFGLSALIDHFKNSFFSFEVLPRMMGFLAYKVAALVQVYRDNEDLRLILHEEEDADREST</sequence>
<evidence type="ECO:0000313" key="2">
    <source>
        <dbReference type="EnsemblPlants" id="Zm00001eb285540_P001"/>
    </source>
</evidence>
<dbReference type="PANTHER" id="PTHR34118">
    <property type="entry name" value="NF-KAPPA-B INHIBITOR-LIKE PROTEIN-RELATED"/>
    <property type="match status" value="1"/>
</dbReference>
<evidence type="ECO:0000313" key="3">
    <source>
        <dbReference type="Proteomes" id="UP000007305"/>
    </source>
</evidence>
<evidence type="ECO:0000256" key="1">
    <source>
        <dbReference type="SAM" id="Phobius"/>
    </source>
</evidence>
<keyword evidence="3" id="KW-1185">Reference proteome</keyword>